<reference evidence="10 11" key="1">
    <citation type="submission" date="2019-07" db="EMBL/GenBank/DDBJ databases">
        <title>Luteimonas sp. YD-1 nov., isolated from acidic soil.</title>
        <authorList>
            <person name="Zhou J."/>
        </authorList>
    </citation>
    <scope>NUCLEOTIDE SEQUENCE [LARGE SCALE GENOMIC DNA]</scope>
    <source>
        <strain evidence="10 11">YD-1</strain>
    </source>
</reference>
<comment type="caution">
    <text evidence="10">The sequence shown here is derived from an EMBL/GenBank/DDBJ whole genome shotgun (WGS) entry which is preliminary data.</text>
</comment>
<evidence type="ECO:0000256" key="4">
    <source>
        <dbReference type="ARBA" id="ARBA00022475"/>
    </source>
</evidence>
<comment type="similarity">
    <text evidence="2">Belongs to the EamA transporter family.</text>
</comment>
<keyword evidence="5 8" id="KW-0812">Transmembrane</keyword>
<evidence type="ECO:0000313" key="11">
    <source>
        <dbReference type="Proteomes" id="UP000315949"/>
    </source>
</evidence>
<evidence type="ECO:0000256" key="6">
    <source>
        <dbReference type="ARBA" id="ARBA00022989"/>
    </source>
</evidence>
<keyword evidence="3" id="KW-0813">Transport</keyword>
<accession>A0A5C5U288</accession>
<sequence>MSPGIPDRRGLWVAVGAFVIWGLMPLYWHLLREVPSLQIVLHRAIWCAVLVASWLTLRHGRGWLREVLARPRLAAMLAASGVLIAANWGLYVWAVNAGHVVEASLGYFINPLLNVLIGVLFLRERLSAAQWISVALAACGVLWLTTRYGDFPWIALCLAGSFGLYGVIRKFAAIEAVRGLGVENMFVLGPALAWLAWIELGGDGGFFSLRWGGWTDLLLVMGGALTAIPLIFFAYAVRRVPLSVVGVLQYIGPTLQLLLGVLFFGEYFGPDRAIGFGFIWIGLAVFATDGVLAARRRVVAQQA</sequence>
<feature type="transmembrane region" description="Helical" evidence="8">
    <location>
        <begin position="244"/>
        <end position="268"/>
    </location>
</feature>
<evidence type="ECO:0000313" key="10">
    <source>
        <dbReference type="EMBL" id="TWT19672.1"/>
    </source>
</evidence>
<feature type="transmembrane region" description="Helical" evidence="8">
    <location>
        <begin position="151"/>
        <end position="168"/>
    </location>
</feature>
<keyword evidence="11" id="KW-1185">Reference proteome</keyword>
<evidence type="ECO:0000256" key="3">
    <source>
        <dbReference type="ARBA" id="ARBA00022448"/>
    </source>
</evidence>
<dbReference type="NCBIfam" id="TIGR00688">
    <property type="entry name" value="rarD"/>
    <property type="match status" value="1"/>
</dbReference>
<proteinExistence type="inferred from homology"/>
<keyword evidence="6 8" id="KW-1133">Transmembrane helix</keyword>
<feature type="transmembrane region" description="Helical" evidence="8">
    <location>
        <begin position="73"/>
        <end position="93"/>
    </location>
</feature>
<dbReference type="OrthoDB" id="369870at2"/>
<feature type="transmembrane region" description="Helical" evidence="8">
    <location>
        <begin position="217"/>
        <end position="237"/>
    </location>
</feature>
<feature type="transmembrane region" description="Helical" evidence="8">
    <location>
        <begin position="105"/>
        <end position="122"/>
    </location>
</feature>
<dbReference type="Pfam" id="PF00892">
    <property type="entry name" value="EamA"/>
    <property type="match status" value="2"/>
</dbReference>
<feature type="domain" description="EamA" evidence="9">
    <location>
        <begin position="155"/>
        <end position="286"/>
    </location>
</feature>
<evidence type="ECO:0000259" key="9">
    <source>
        <dbReference type="Pfam" id="PF00892"/>
    </source>
</evidence>
<keyword evidence="7 8" id="KW-0472">Membrane</keyword>
<dbReference type="PANTHER" id="PTHR22911:SF137">
    <property type="entry name" value="SOLUTE CARRIER FAMILY 35 MEMBER G2-RELATED"/>
    <property type="match status" value="1"/>
</dbReference>
<evidence type="ECO:0000256" key="2">
    <source>
        <dbReference type="ARBA" id="ARBA00007362"/>
    </source>
</evidence>
<dbReference type="InterPro" id="IPR000620">
    <property type="entry name" value="EamA_dom"/>
</dbReference>
<feature type="transmembrane region" description="Helical" evidence="8">
    <location>
        <begin position="274"/>
        <end position="294"/>
    </location>
</feature>
<dbReference type="AlphaFoldDB" id="A0A5C5U288"/>
<evidence type="ECO:0000256" key="7">
    <source>
        <dbReference type="ARBA" id="ARBA00023136"/>
    </source>
</evidence>
<comment type="subcellular location">
    <subcellularLocation>
        <location evidence="1">Cell membrane</location>
        <topology evidence="1">Multi-pass membrane protein</topology>
    </subcellularLocation>
</comment>
<dbReference type="SUPFAM" id="SSF103481">
    <property type="entry name" value="Multidrug resistance efflux transporter EmrE"/>
    <property type="match status" value="2"/>
</dbReference>
<organism evidence="10 11">
    <name type="scientific">Luteimonas wenzhouensis</name>
    <dbReference type="NCBI Taxonomy" id="2599615"/>
    <lineage>
        <taxon>Bacteria</taxon>
        <taxon>Pseudomonadati</taxon>
        <taxon>Pseudomonadota</taxon>
        <taxon>Gammaproteobacteria</taxon>
        <taxon>Lysobacterales</taxon>
        <taxon>Lysobacteraceae</taxon>
        <taxon>Luteimonas</taxon>
    </lineage>
</organism>
<protein>
    <submittedName>
        <fullName evidence="10">EamA family transporter RarD</fullName>
    </submittedName>
</protein>
<dbReference type="PANTHER" id="PTHR22911">
    <property type="entry name" value="ACYL-MALONYL CONDENSING ENZYME-RELATED"/>
    <property type="match status" value="1"/>
</dbReference>
<feature type="transmembrane region" description="Helical" evidence="8">
    <location>
        <begin position="180"/>
        <end position="197"/>
    </location>
</feature>
<name>A0A5C5U288_9GAMM</name>
<dbReference type="Gene3D" id="1.10.3730.20">
    <property type="match status" value="1"/>
</dbReference>
<dbReference type="InterPro" id="IPR037185">
    <property type="entry name" value="EmrE-like"/>
</dbReference>
<dbReference type="RefSeq" id="WP_146312290.1">
    <property type="nucleotide sequence ID" value="NZ_VOHE01000003.1"/>
</dbReference>
<keyword evidence="4" id="KW-1003">Cell membrane</keyword>
<dbReference type="EMBL" id="VOHE01000003">
    <property type="protein sequence ID" value="TWT19672.1"/>
    <property type="molecule type" value="Genomic_DNA"/>
</dbReference>
<feature type="transmembrane region" description="Helical" evidence="8">
    <location>
        <begin position="12"/>
        <end position="30"/>
    </location>
</feature>
<dbReference type="InterPro" id="IPR004626">
    <property type="entry name" value="RarD"/>
</dbReference>
<evidence type="ECO:0000256" key="1">
    <source>
        <dbReference type="ARBA" id="ARBA00004651"/>
    </source>
</evidence>
<dbReference type="GO" id="GO:0005886">
    <property type="term" value="C:plasma membrane"/>
    <property type="evidence" value="ECO:0007669"/>
    <property type="project" value="UniProtKB-SubCell"/>
</dbReference>
<evidence type="ECO:0000256" key="8">
    <source>
        <dbReference type="SAM" id="Phobius"/>
    </source>
</evidence>
<feature type="transmembrane region" description="Helical" evidence="8">
    <location>
        <begin position="36"/>
        <end position="57"/>
    </location>
</feature>
<feature type="domain" description="EamA" evidence="9">
    <location>
        <begin position="9"/>
        <end position="145"/>
    </location>
</feature>
<gene>
    <name evidence="10" type="primary">rarD</name>
    <name evidence="10" type="ORF">FQY79_07460</name>
</gene>
<evidence type="ECO:0000256" key="5">
    <source>
        <dbReference type="ARBA" id="ARBA00022692"/>
    </source>
</evidence>
<feature type="transmembrane region" description="Helical" evidence="8">
    <location>
        <begin position="129"/>
        <end position="145"/>
    </location>
</feature>
<dbReference type="Proteomes" id="UP000315949">
    <property type="component" value="Unassembled WGS sequence"/>
</dbReference>